<keyword evidence="3" id="KW-1185">Reference proteome</keyword>
<proteinExistence type="predicted"/>
<organism evidence="2 3">
    <name type="scientific">Planoprotostelium fungivorum</name>
    <dbReference type="NCBI Taxonomy" id="1890364"/>
    <lineage>
        <taxon>Eukaryota</taxon>
        <taxon>Amoebozoa</taxon>
        <taxon>Evosea</taxon>
        <taxon>Variosea</taxon>
        <taxon>Cavosteliida</taxon>
        <taxon>Cavosteliaceae</taxon>
        <taxon>Planoprotostelium</taxon>
    </lineage>
</organism>
<feature type="region of interest" description="Disordered" evidence="1">
    <location>
        <begin position="86"/>
        <end position="239"/>
    </location>
</feature>
<dbReference type="InParanoid" id="A0A2P6N586"/>
<name>A0A2P6N586_9EUKA</name>
<evidence type="ECO:0000313" key="3">
    <source>
        <dbReference type="Proteomes" id="UP000241769"/>
    </source>
</evidence>
<gene>
    <name evidence="2" type="ORF">PROFUN_11667</name>
</gene>
<dbReference type="Proteomes" id="UP000241769">
    <property type="component" value="Unassembled WGS sequence"/>
</dbReference>
<accession>A0A2P6N586</accession>
<dbReference type="EMBL" id="MDYQ01000196">
    <property type="protein sequence ID" value="PRP79111.1"/>
    <property type="molecule type" value="Genomic_DNA"/>
</dbReference>
<reference evidence="2 3" key="1">
    <citation type="journal article" date="2018" name="Genome Biol. Evol.">
        <title>Multiple Roots of Fruiting Body Formation in Amoebozoa.</title>
        <authorList>
            <person name="Hillmann F."/>
            <person name="Forbes G."/>
            <person name="Novohradska S."/>
            <person name="Ferling I."/>
            <person name="Riege K."/>
            <person name="Groth M."/>
            <person name="Westermann M."/>
            <person name="Marz M."/>
            <person name="Spaller T."/>
            <person name="Winckler T."/>
            <person name="Schaap P."/>
            <person name="Glockner G."/>
        </authorList>
    </citation>
    <scope>NUCLEOTIDE SEQUENCE [LARGE SCALE GENOMIC DNA]</scope>
    <source>
        <strain evidence="2 3">Jena</strain>
    </source>
</reference>
<sequence>MPAGASYSNRVLLQYPAWRSWTLKHTRQQWTMLHSSDIQDLKQNNERLLEENNRLQKECEDLRTAASKVDKSHSTEIKNLKEQIKNLKDQLDGKTENGTKEKKRSFGRPKKQPEAHINANDDDQGVQSGGDRLERVQESTDTPPKKTKPATGVVEQRASPLERKRASHNRILDPHYIQSNALSFEEDSEDDNEQLDDEEDENDENDEIIEIDPHTRPEDFFSNYQVPTENVSSQRPKALKNKRRGAISWDLFVESGVIQPRTPQQKPTPLFCHFITGDAAQNVMMWLEGDEEEGWKLGSWIDKKVGGAQKRLSVVMDEQCKRLKVSKLRVKSLWRHLSINHRSGFKNLAEMQAIVIDGAQS</sequence>
<feature type="compositionally biased region" description="Basic and acidic residues" evidence="1">
    <location>
        <begin position="86"/>
        <end position="100"/>
    </location>
</feature>
<evidence type="ECO:0000256" key="1">
    <source>
        <dbReference type="SAM" id="MobiDB-lite"/>
    </source>
</evidence>
<feature type="compositionally biased region" description="Acidic residues" evidence="1">
    <location>
        <begin position="184"/>
        <end position="210"/>
    </location>
</feature>
<comment type="caution">
    <text evidence="2">The sequence shown here is derived from an EMBL/GenBank/DDBJ whole genome shotgun (WGS) entry which is preliminary data.</text>
</comment>
<dbReference type="AlphaFoldDB" id="A0A2P6N586"/>
<feature type="compositionally biased region" description="Basic residues" evidence="1">
    <location>
        <begin position="101"/>
        <end position="110"/>
    </location>
</feature>
<evidence type="ECO:0000313" key="2">
    <source>
        <dbReference type="EMBL" id="PRP79111.1"/>
    </source>
</evidence>
<protein>
    <submittedName>
        <fullName evidence="2">Uncharacterized protein</fullName>
    </submittedName>
</protein>
<feature type="compositionally biased region" description="Polar residues" evidence="1">
    <location>
        <begin position="222"/>
        <end position="235"/>
    </location>
</feature>